<dbReference type="GO" id="GO:0019867">
    <property type="term" value="C:outer membrane"/>
    <property type="evidence" value="ECO:0007669"/>
    <property type="project" value="InterPro"/>
</dbReference>
<keyword evidence="2" id="KW-1185">Reference proteome</keyword>
<accession>A0A240EB75</accession>
<dbReference type="PANTHER" id="PTHR37530">
    <property type="entry name" value="OUTER MEMBRANE PROTEIN SLP"/>
    <property type="match status" value="1"/>
</dbReference>
<dbReference type="RefSeq" id="WP_096991935.1">
    <property type="nucleotide sequence ID" value="NZ_JBHSII010000001.1"/>
</dbReference>
<dbReference type="PANTHER" id="PTHR37530:SF1">
    <property type="entry name" value="OUTER MEMBRANE PROTEIN SLP"/>
    <property type="match status" value="1"/>
</dbReference>
<dbReference type="EMBL" id="OANU01000002">
    <property type="protein sequence ID" value="SNX45185.1"/>
    <property type="molecule type" value="Genomic_DNA"/>
</dbReference>
<name>A0A240EB75_9VIBR</name>
<proteinExistence type="predicted"/>
<sequence>MRFLGMVLSLILIGCSSAPDEVKVADEKLLVGFAQVMEEATPYVGQPARWGGVIANLTHSTSGASELQISQFELDSRGRPDKTLQGSQRFVVKIDRFLDPKVFTQGKSMTFVGVIEGMSSITVGQQKLKVPVLKASNYYLWTEDKRIKAYYVGDPYYDYYYDRYYYWDDINDADLIEHYDDFDYDYGDF</sequence>
<dbReference type="OrthoDB" id="5295757at2"/>
<dbReference type="Proteomes" id="UP000219336">
    <property type="component" value="Unassembled WGS sequence"/>
</dbReference>
<dbReference type="PROSITE" id="PS51257">
    <property type="entry name" value="PROKAR_LIPOPROTEIN"/>
    <property type="match status" value="1"/>
</dbReference>
<dbReference type="Pfam" id="PF03843">
    <property type="entry name" value="Slp"/>
    <property type="match status" value="1"/>
</dbReference>
<protein>
    <submittedName>
        <fullName evidence="1">Outer membrane protein slp</fullName>
    </submittedName>
</protein>
<evidence type="ECO:0000313" key="2">
    <source>
        <dbReference type="Proteomes" id="UP000219336"/>
    </source>
</evidence>
<gene>
    <name evidence="1" type="primary">slp_1</name>
    <name evidence="1" type="ORF">VTH8203_00180</name>
</gene>
<dbReference type="InterPro" id="IPR004658">
    <property type="entry name" value="OMP_Slp"/>
</dbReference>
<evidence type="ECO:0000313" key="1">
    <source>
        <dbReference type="EMBL" id="SNX45185.1"/>
    </source>
</evidence>
<reference evidence="2" key="1">
    <citation type="submission" date="2016-06" db="EMBL/GenBank/DDBJ databases">
        <authorList>
            <person name="Rodrigo-Torres L."/>
            <person name="Arahal R.D."/>
            <person name="Lucena T."/>
        </authorList>
    </citation>
    <scope>NUCLEOTIDE SEQUENCE [LARGE SCALE GENOMIC DNA]</scope>
    <source>
        <strain evidence="2">CECT8203</strain>
    </source>
</reference>
<dbReference type="AlphaFoldDB" id="A0A240EB75"/>
<organism evidence="1 2">
    <name type="scientific">Vibrio thalassae</name>
    <dbReference type="NCBI Taxonomy" id="1243014"/>
    <lineage>
        <taxon>Bacteria</taxon>
        <taxon>Pseudomonadati</taxon>
        <taxon>Pseudomonadota</taxon>
        <taxon>Gammaproteobacteria</taxon>
        <taxon>Vibrionales</taxon>
        <taxon>Vibrionaceae</taxon>
        <taxon>Vibrio</taxon>
    </lineage>
</organism>
<dbReference type="PIRSF" id="PIRSF004982">
    <property type="entry name" value="SlP"/>
    <property type="match status" value="1"/>
</dbReference>